<dbReference type="InterPro" id="IPR002575">
    <property type="entry name" value="Aminoglycoside_PTrfase"/>
</dbReference>
<dbReference type="Gene3D" id="3.90.1200.10">
    <property type="match status" value="1"/>
</dbReference>
<feature type="domain" description="Protein kinase" evidence="1">
    <location>
        <begin position="305"/>
        <end position="565"/>
    </location>
</feature>
<keyword evidence="3" id="KW-1185">Reference proteome</keyword>
<comment type="caution">
    <text evidence="2">The sequence shown here is derived from an EMBL/GenBank/DDBJ whole genome shotgun (WGS) entry which is preliminary data.</text>
</comment>
<reference evidence="2 3" key="1">
    <citation type="submission" date="2024-04" db="EMBL/GenBank/DDBJ databases">
        <title>Tritrichomonas musculus Genome.</title>
        <authorList>
            <person name="Alves-Ferreira E."/>
            <person name="Grigg M."/>
            <person name="Lorenzi H."/>
            <person name="Galac M."/>
        </authorList>
    </citation>
    <scope>NUCLEOTIDE SEQUENCE [LARGE SCALE GENOMIC DNA]</scope>
    <source>
        <strain evidence="2 3">EAF2021</strain>
    </source>
</reference>
<name>A0ABR2HF79_9EUKA</name>
<dbReference type="Gene3D" id="1.10.510.10">
    <property type="entry name" value="Transferase(Phosphotransferase) domain 1"/>
    <property type="match status" value="1"/>
</dbReference>
<sequence length="565" mass="66698">MDFIKKTLIEKGWSDDKKYCAVDKDGNKYLYRVSEVEQFDKKKEEFDMMKKVFDLGVPICEPLKFGVNEEGVFSIQEWIEGTMAIDTIPYLSDTEQYVYGLNAGQYLKKIHSIPAPKQIEDWESRFNRKIDSKIEKYLNCPFKYDEGEIFIEYITSHRQLLKNRPQCFQHGDYHLGNMIIDADKKLRIIDFNRFDYGDPIDEFNRFFWCVERSSIFSSGLINGYFDHQVPESFWKLFALYVLVNTISSLEWSIKFGQKEVDTMIHQAKEVNKWYDSMKNIIPNWYFKGYFLQKIDNLYFKMKNFYDFSFLKKYGSVFKVFDDQDSGNICFGIKQGEKRLFVKFAGSQTDQYDGNPKDAIERLKSCLPIYQDLKHPNLIKFIKAENVGNGFAMIFDWDDGECMGRMYPASRKKFLEMKTEIKLKVFSDVLSFFQYIVSQNYVAIDFYDGSIMYDFDKNKTTICDIDFFRKMPFKNEMGRLYGSSLFQSPEEYQLGAIIDEITNVYTIGATAFAFFSNFDRTGQDWFLSKKLYDIALKAVSDERDKRQQSIQDFINEWNNALKDGGY</sequence>
<organism evidence="2 3">
    <name type="scientific">Tritrichomonas musculus</name>
    <dbReference type="NCBI Taxonomy" id="1915356"/>
    <lineage>
        <taxon>Eukaryota</taxon>
        <taxon>Metamonada</taxon>
        <taxon>Parabasalia</taxon>
        <taxon>Tritrichomonadida</taxon>
        <taxon>Tritrichomonadidae</taxon>
        <taxon>Tritrichomonas</taxon>
    </lineage>
</organism>
<protein>
    <recommendedName>
        <fullName evidence="1">Protein kinase domain-containing protein</fullName>
    </recommendedName>
</protein>
<dbReference type="SUPFAM" id="SSF56112">
    <property type="entry name" value="Protein kinase-like (PK-like)"/>
    <property type="match status" value="2"/>
</dbReference>
<evidence type="ECO:0000259" key="1">
    <source>
        <dbReference type="PROSITE" id="PS50011"/>
    </source>
</evidence>
<gene>
    <name evidence="2" type="ORF">M9Y10_020099</name>
</gene>
<dbReference type="PROSITE" id="PS50011">
    <property type="entry name" value="PROTEIN_KINASE_DOM"/>
    <property type="match status" value="1"/>
</dbReference>
<evidence type="ECO:0000313" key="2">
    <source>
        <dbReference type="EMBL" id="KAK8846097.1"/>
    </source>
</evidence>
<dbReference type="InterPro" id="IPR000719">
    <property type="entry name" value="Prot_kinase_dom"/>
</dbReference>
<dbReference type="PANTHER" id="PTHR41283">
    <property type="entry name" value="AMINOGLYCOSIDE PHOSPHOTRANSFERASE"/>
    <property type="match status" value="1"/>
</dbReference>
<dbReference type="Pfam" id="PF01636">
    <property type="entry name" value="APH"/>
    <property type="match status" value="1"/>
</dbReference>
<dbReference type="InterPro" id="IPR011009">
    <property type="entry name" value="Kinase-like_dom_sf"/>
</dbReference>
<accession>A0ABR2HF79</accession>
<dbReference type="Proteomes" id="UP001470230">
    <property type="component" value="Unassembled WGS sequence"/>
</dbReference>
<proteinExistence type="predicted"/>
<dbReference type="EMBL" id="JAPFFF010000029">
    <property type="protein sequence ID" value="KAK8846097.1"/>
    <property type="molecule type" value="Genomic_DNA"/>
</dbReference>
<evidence type="ECO:0000313" key="3">
    <source>
        <dbReference type="Proteomes" id="UP001470230"/>
    </source>
</evidence>
<dbReference type="PANTHER" id="PTHR41283:SF1">
    <property type="entry name" value="AMINOGLYCOSIDE PHOSPHOTRANSFERASE DOMAIN-CONTAINING PROTEIN"/>
    <property type="match status" value="1"/>
</dbReference>